<proteinExistence type="predicted"/>
<organism evidence="2 3">
    <name type="scientific">Glossina brevipalpis</name>
    <dbReference type="NCBI Taxonomy" id="37001"/>
    <lineage>
        <taxon>Eukaryota</taxon>
        <taxon>Metazoa</taxon>
        <taxon>Ecdysozoa</taxon>
        <taxon>Arthropoda</taxon>
        <taxon>Hexapoda</taxon>
        <taxon>Insecta</taxon>
        <taxon>Pterygota</taxon>
        <taxon>Neoptera</taxon>
        <taxon>Endopterygota</taxon>
        <taxon>Diptera</taxon>
        <taxon>Brachycera</taxon>
        <taxon>Muscomorpha</taxon>
        <taxon>Hippoboscoidea</taxon>
        <taxon>Glossinidae</taxon>
        <taxon>Glossina</taxon>
    </lineage>
</organism>
<accession>A0A1A9WMJ7</accession>
<protein>
    <submittedName>
        <fullName evidence="2">Uncharacterized protein</fullName>
    </submittedName>
</protein>
<reference evidence="3" key="1">
    <citation type="submission" date="2014-03" db="EMBL/GenBank/DDBJ databases">
        <authorList>
            <person name="Aksoy S."/>
            <person name="Warren W."/>
            <person name="Wilson R.K."/>
        </authorList>
    </citation>
    <scope>NUCLEOTIDE SEQUENCE [LARGE SCALE GENOMIC DNA]</scope>
    <source>
        <strain evidence="3">IAEA</strain>
    </source>
</reference>
<sequence>MTDNYIALKFDFGHEYINLTMPLMLLTKTSNNWIIEFCFFMRPAFIFYIRKRRVAKLKQEVTQQGLMQCKESSATKRREATAAVPFDIETEKLVCKCRSIPMGFNNAEREEKTAAKHDY</sequence>
<keyword evidence="1" id="KW-1133">Transmembrane helix</keyword>
<evidence type="ECO:0000313" key="2">
    <source>
        <dbReference type="EnsemblMetazoa" id="GBRI025120-PA"/>
    </source>
</evidence>
<dbReference type="EnsemblMetazoa" id="GBRI025120-RA">
    <property type="protein sequence ID" value="GBRI025120-PA"/>
    <property type="gene ID" value="GBRI025120"/>
</dbReference>
<dbReference type="Proteomes" id="UP000091820">
    <property type="component" value="Unassembled WGS sequence"/>
</dbReference>
<name>A0A1A9WMJ7_9MUSC</name>
<feature type="transmembrane region" description="Helical" evidence="1">
    <location>
        <begin position="33"/>
        <end position="49"/>
    </location>
</feature>
<dbReference type="VEuPathDB" id="VectorBase:GBRI025120"/>
<reference evidence="2" key="2">
    <citation type="submission" date="2020-05" db="UniProtKB">
        <authorList>
            <consortium name="EnsemblMetazoa"/>
        </authorList>
    </citation>
    <scope>IDENTIFICATION</scope>
    <source>
        <strain evidence="2">IAEA</strain>
    </source>
</reference>
<dbReference type="AlphaFoldDB" id="A0A1A9WMJ7"/>
<keyword evidence="1" id="KW-0812">Transmembrane</keyword>
<keyword evidence="1" id="KW-0472">Membrane</keyword>
<evidence type="ECO:0000256" key="1">
    <source>
        <dbReference type="SAM" id="Phobius"/>
    </source>
</evidence>
<evidence type="ECO:0000313" key="3">
    <source>
        <dbReference type="Proteomes" id="UP000091820"/>
    </source>
</evidence>
<keyword evidence="3" id="KW-1185">Reference proteome</keyword>